<gene>
    <name evidence="10" type="ORF">CTOB1V02_LOCUS6466</name>
</gene>
<dbReference type="SMART" id="SM01190">
    <property type="entry name" value="EMP24_GP25L"/>
    <property type="match status" value="1"/>
</dbReference>
<organism evidence="10">
    <name type="scientific">Cyprideis torosa</name>
    <dbReference type="NCBI Taxonomy" id="163714"/>
    <lineage>
        <taxon>Eukaryota</taxon>
        <taxon>Metazoa</taxon>
        <taxon>Ecdysozoa</taxon>
        <taxon>Arthropoda</taxon>
        <taxon>Crustacea</taxon>
        <taxon>Oligostraca</taxon>
        <taxon>Ostracoda</taxon>
        <taxon>Podocopa</taxon>
        <taxon>Podocopida</taxon>
        <taxon>Cytherocopina</taxon>
        <taxon>Cytheroidea</taxon>
        <taxon>Cytherideidae</taxon>
        <taxon>Cyprideis</taxon>
    </lineage>
</organism>
<keyword evidence="3" id="KW-0217">Developmental protein</keyword>
<evidence type="ECO:0000256" key="7">
    <source>
        <dbReference type="ARBA" id="ARBA00023136"/>
    </source>
</evidence>
<evidence type="ECO:0000256" key="6">
    <source>
        <dbReference type="ARBA" id="ARBA00022989"/>
    </source>
</evidence>
<keyword evidence="7" id="KW-0472">Membrane</keyword>
<evidence type="ECO:0000313" key="10">
    <source>
        <dbReference type="EMBL" id="CAD7228586.1"/>
    </source>
</evidence>
<dbReference type="InterPro" id="IPR036598">
    <property type="entry name" value="GOLD_dom_sf"/>
</dbReference>
<evidence type="ECO:0000256" key="4">
    <source>
        <dbReference type="ARBA" id="ARBA00022692"/>
    </source>
</evidence>
<dbReference type="SUPFAM" id="SSF101576">
    <property type="entry name" value="Supernatant protein factor (SPF), C-terminal domain"/>
    <property type="match status" value="1"/>
</dbReference>
<evidence type="ECO:0000256" key="3">
    <source>
        <dbReference type="ARBA" id="ARBA00022473"/>
    </source>
</evidence>
<protein>
    <submittedName>
        <fullName evidence="10">Uncharacterized protein</fullName>
    </submittedName>
</protein>
<evidence type="ECO:0000256" key="9">
    <source>
        <dbReference type="RuleBase" id="RU003827"/>
    </source>
</evidence>
<evidence type="ECO:0000256" key="2">
    <source>
        <dbReference type="ARBA" id="ARBA00007104"/>
    </source>
</evidence>
<comment type="subcellular location">
    <subcellularLocation>
        <location evidence="8">Endomembrane system</location>
        <topology evidence="8">Single-pass membrane protein</topology>
    </subcellularLocation>
    <subcellularLocation>
        <location evidence="1 9">Membrane</location>
        <topology evidence="1 9">Single-pass type I membrane protein</topology>
    </subcellularLocation>
</comment>
<evidence type="ECO:0000256" key="1">
    <source>
        <dbReference type="ARBA" id="ARBA00004479"/>
    </source>
</evidence>
<dbReference type="InterPro" id="IPR015720">
    <property type="entry name" value="Emp24-like"/>
</dbReference>
<keyword evidence="5" id="KW-0732">Signal</keyword>
<dbReference type="OrthoDB" id="5976732at2759"/>
<reference evidence="10" key="1">
    <citation type="submission" date="2020-11" db="EMBL/GenBank/DDBJ databases">
        <authorList>
            <person name="Tran Van P."/>
        </authorList>
    </citation>
    <scope>NUCLEOTIDE SEQUENCE</scope>
</reference>
<dbReference type="PANTHER" id="PTHR22811">
    <property type="entry name" value="TRANSMEMBRANE EMP24 DOMAIN-CONTAINING PROTEIN"/>
    <property type="match status" value="1"/>
</dbReference>
<dbReference type="GO" id="GO:0016020">
    <property type="term" value="C:membrane"/>
    <property type="evidence" value="ECO:0007669"/>
    <property type="project" value="UniProtKB-SubCell"/>
</dbReference>
<dbReference type="Pfam" id="PF01105">
    <property type="entry name" value="EMP24_GP25L"/>
    <property type="match status" value="1"/>
</dbReference>
<name>A0A7R8ZR74_9CRUS</name>
<dbReference type="AlphaFoldDB" id="A0A7R8ZR74"/>
<dbReference type="EMBL" id="OB661604">
    <property type="protein sequence ID" value="CAD7228586.1"/>
    <property type="molecule type" value="Genomic_DNA"/>
</dbReference>
<dbReference type="Gene3D" id="2.60.120.680">
    <property type="entry name" value="GOLD domain"/>
    <property type="match status" value="1"/>
</dbReference>
<keyword evidence="6" id="KW-1133">Transmembrane helix</keyword>
<dbReference type="GO" id="GO:0012505">
    <property type="term" value="C:endomembrane system"/>
    <property type="evidence" value="ECO:0007669"/>
    <property type="project" value="UniProtKB-SubCell"/>
</dbReference>
<evidence type="ECO:0000256" key="5">
    <source>
        <dbReference type="ARBA" id="ARBA00022729"/>
    </source>
</evidence>
<evidence type="ECO:0000256" key="8">
    <source>
        <dbReference type="ARBA" id="ARBA00037847"/>
    </source>
</evidence>
<sequence length="235" mass="26415">MLTLIIALFILLVSLGDSHVVTDQSLTFFVEPGKTDCFYLPAEKGDVLSVGFQVVGGSSGDLEITFMIRPPNMNTLLLTDIRQADRMHSEMTLEETGDYELCFDNSITYMASKTVYMGIILERPSMQPEDLGGMDDTGVPTVEGQSEIILRLKQHLNAAQHMQEILRAKEARDRSIAEMNFTRVNNWSILQITVMIAMGLLQVFMVRSLFDDRSKFRQVWKMADQAHSGLLSARA</sequence>
<dbReference type="InterPro" id="IPR009038">
    <property type="entry name" value="GOLD_dom"/>
</dbReference>
<keyword evidence="4 9" id="KW-0812">Transmembrane</keyword>
<comment type="similarity">
    <text evidence="2 9">Belongs to the EMP24/GP25L family.</text>
</comment>
<accession>A0A7R8ZR74</accession>
<proteinExistence type="inferred from homology"/>
<dbReference type="PROSITE" id="PS50866">
    <property type="entry name" value="GOLD"/>
    <property type="match status" value="1"/>
</dbReference>